<name>A0A0F9IS42_9ZZZZ</name>
<protein>
    <submittedName>
        <fullName evidence="1">Uncharacterized protein</fullName>
    </submittedName>
</protein>
<organism evidence="1">
    <name type="scientific">marine sediment metagenome</name>
    <dbReference type="NCBI Taxonomy" id="412755"/>
    <lineage>
        <taxon>unclassified sequences</taxon>
        <taxon>metagenomes</taxon>
        <taxon>ecological metagenomes</taxon>
    </lineage>
</organism>
<sequence>MFYTDPFINSIAKIVDHILKALDMYSQDAFDLVMRTGMQESKFKHLEQLGDGPAQGFFQVELDTANDIWYNYLVFKESLRDKLRLIVPMGPWDDFTIMSNIALQVALCRLHYRRFRDPLPFTIDEQAEYYKRFYNTLRGKATVEEFISNAKELEKLKPQQ</sequence>
<evidence type="ECO:0000313" key="1">
    <source>
        <dbReference type="EMBL" id="KKL89957.1"/>
    </source>
</evidence>
<gene>
    <name evidence="1" type="ORF">LCGC14_1909520</name>
</gene>
<reference evidence="1" key="1">
    <citation type="journal article" date="2015" name="Nature">
        <title>Complex archaea that bridge the gap between prokaryotes and eukaryotes.</title>
        <authorList>
            <person name="Spang A."/>
            <person name="Saw J.H."/>
            <person name="Jorgensen S.L."/>
            <person name="Zaremba-Niedzwiedzka K."/>
            <person name="Martijn J."/>
            <person name="Lind A.E."/>
            <person name="van Eijk R."/>
            <person name="Schleper C."/>
            <person name="Guy L."/>
            <person name="Ettema T.J."/>
        </authorList>
    </citation>
    <scope>NUCLEOTIDE SEQUENCE</scope>
</reference>
<dbReference type="EMBL" id="LAZR01020143">
    <property type="protein sequence ID" value="KKL89957.1"/>
    <property type="molecule type" value="Genomic_DNA"/>
</dbReference>
<accession>A0A0F9IS42</accession>
<proteinExistence type="predicted"/>
<comment type="caution">
    <text evidence="1">The sequence shown here is derived from an EMBL/GenBank/DDBJ whole genome shotgun (WGS) entry which is preliminary data.</text>
</comment>
<dbReference type="AlphaFoldDB" id="A0A0F9IS42"/>